<feature type="transmembrane region" description="Helical" evidence="1">
    <location>
        <begin position="212"/>
        <end position="231"/>
    </location>
</feature>
<dbReference type="AlphaFoldDB" id="A0A1F5ZME5"/>
<dbReference type="STRING" id="1798375.A2773_03235"/>
<feature type="transmembrane region" description="Helical" evidence="1">
    <location>
        <begin position="90"/>
        <end position="110"/>
    </location>
</feature>
<keyword evidence="1" id="KW-0472">Membrane</keyword>
<keyword evidence="1" id="KW-1133">Transmembrane helix</keyword>
<feature type="transmembrane region" description="Helical" evidence="1">
    <location>
        <begin position="285"/>
        <end position="302"/>
    </location>
</feature>
<keyword evidence="1" id="KW-0812">Transmembrane</keyword>
<feature type="transmembrane region" description="Helical" evidence="1">
    <location>
        <begin position="262"/>
        <end position="279"/>
    </location>
</feature>
<accession>A0A1F5ZME5</accession>
<feature type="transmembrane region" description="Helical" evidence="1">
    <location>
        <begin position="12"/>
        <end position="29"/>
    </location>
</feature>
<feature type="transmembrane region" description="Helical" evidence="1">
    <location>
        <begin position="173"/>
        <end position="206"/>
    </location>
</feature>
<proteinExistence type="predicted"/>
<comment type="caution">
    <text evidence="2">The sequence shown here is derived from an EMBL/GenBank/DDBJ whole genome shotgun (WGS) entry which is preliminary data.</text>
</comment>
<evidence type="ECO:0008006" key="4">
    <source>
        <dbReference type="Google" id="ProtNLM"/>
    </source>
</evidence>
<evidence type="ECO:0000313" key="2">
    <source>
        <dbReference type="EMBL" id="OGG13494.1"/>
    </source>
</evidence>
<evidence type="ECO:0000256" key="1">
    <source>
        <dbReference type="SAM" id="Phobius"/>
    </source>
</evidence>
<organism evidence="2 3">
    <name type="scientific">Candidatus Gottesmanbacteria bacterium RIFCSPHIGHO2_01_FULL_39_10</name>
    <dbReference type="NCBI Taxonomy" id="1798375"/>
    <lineage>
        <taxon>Bacteria</taxon>
        <taxon>Candidatus Gottesmaniibacteriota</taxon>
    </lineage>
</organism>
<name>A0A1F5ZME5_9BACT</name>
<reference evidence="2 3" key="1">
    <citation type="journal article" date="2016" name="Nat. Commun.">
        <title>Thousands of microbial genomes shed light on interconnected biogeochemical processes in an aquifer system.</title>
        <authorList>
            <person name="Anantharaman K."/>
            <person name="Brown C.T."/>
            <person name="Hug L.A."/>
            <person name="Sharon I."/>
            <person name="Castelle C.J."/>
            <person name="Probst A.J."/>
            <person name="Thomas B.C."/>
            <person name="Singh A."/>
            <person name="Wilkins M.J."/>
            <person name="Karaoz U."/>
            <person name="Brodie E.L."/>
            <person name="Williams K.H."/>
            <person name="Hubbard S.S."/>
            <person name="Banfield J.F."/>
        </authorList>
    </citation>
    <scope>NUCLEOTIDE SEQUENCE [LARGE SCALE GENOMIC DNA]</scope>
</reference>
<evidence type="ECO:0000313" key="3">
    <source>
        <dbReference type="Proteomes" id="UP000177383"/>
    </source>
</evidence>
<dbReference type="Proteomes" id="UP000177383">
    <property type="component" value="Unassembled WGS sequence"/>
</dbReference>
<protein>
    <recommendedName>
        <fullName evidence="4">Glycosyltransferase RgtA/B/C/D-like domain-containing protein</fullName>
    </recommendedName>
</protein>
<sequence>MKKIFYIIHKNIKIIILILLFLFLRLYHFEDSLNFGSDQGLELLKIHEIYTTGKLTLIGPPSSFVQEGRFFFAGPVVYYMLIPPLAIAKFHPFAVSYTLILFQLISLLTVYKVLQKKWPKTLMPLLFVLIYIFTPLIVEYSRFQWHPNFIIPLSGIIFALILKLSYTNKLNNLILLLIGILLGLGMQIHYSFILSLFASVISLVLILKSPKLNFILVFLGFIIGFFPLLLFEIRHNFYNLSTIWQYFTSSKGTLSGKRPMDYYFFGLVPFAVYIISYALEKVRKINKNLLLILFALYLLWSLNKILPVPDRGFSLPQYWNFQALKKVENIILSQNRKNYNIVDVLTGDTRAMALRYLLTIEGSLPLDVTEYPYAQYLFVYSKVPINKILKGYLWEIDSIKPVKVTKTWNINKDINLYLLEKDKPLKKIIK</sequence>
<feature type="transmembrane region" description="Helical" evidence="1">
    <location>
        <begin position="122"/>
        <end position="143"/>
    </location>
</feature>
<dbReference type="EMBL" id="MFJE01000051">
    <property type="protein sequence ID" value="OGG13494.1"/>
    <property type="molecule type" value="Genomic_DNA"/>
</dbReference>
<gene>
    <name evidence="2" type="ORF">A2773_03235</name>
</gene>
<feature type="transmembrane region" description="Helical" evidence="1">
    <location>
        <begin position="149"/>
        <end position="166"/>
    </location>
</feature>